<dbReference type="PANTHER" id="PTHR12866">
    <property type="entry name" value="UBIQUITIN-LIKE-CONJUGATING ENZYME ATG3"/>
    <property type="match status" value="1"/>
</dbReference>
<sequence>MSVHQLFHGLREYLNPLLKETQFLETGRLTPEEFVKAGDFLVYKCPTWTWESGNKDQRRDYLPADKQFLITRNVPCLRRVDQLAHSQDHDDKELDLQLDSEEGWVSAYAGAEGEQQNTEPAVIQDIEDDEGGKAAKISQDKEEPITQTNVEEVEEIAEAEIPDNLDEIPDMDDEFDEADALTNALKETSLNDNNNANSTSAEGSSFDNILRTRTYDLSITYDKYYQTPRIWLNGYNETRQPLTNPEIFQDISQDHANKTVTIEAHPHLPISLASIHPCKHAPVMQKLIQHAISGGKEVRVDQYMIIFLKFISSVLPTIDYDYTIASDS</sequence>
<dbReference type="InterPro" id="IPR007135">
    <property type="entry name" value="Atg3/Atg10"/>
</dbReference>
<evidence type="ECO:0000256" key="2">
    <source>
        <dbReference type="ARBA" id="ARBA00007683"/>
    </source>
</evidence>
<dbReference type="Proteomes" id="UP000070444">
    <property type="component" value="Unassembled WGS sequence"/>
</dbReference>
<dbReference type="STRING" id="796925.A0A137PBG7"/>
<protein>
    <recommendedName>
        <fullName evidence="3">Autophagy-related protein 3</fullName>
    </recommendedName>
    <alternativeName>
        <fullName evidence="9 10">Autophagy-related E2-like conjugation enzyme ATG3</fullName>
    </alternativeName>
</protein>
<dbReference type="Gene3D" id="3.30.1460.50">
    <property type="match status" value="1"/>
</dbReference>
<keyword evidence="5" id="KW-0963">Cytoplasm</keyword>
<dbReference type="GO" id="GO:0015031">
    <property type="term" value="P:protein transport"/>
    <property type="evidence" value="ECO:0007669"/>
    <property type="project" value="UniProtKB-KW"/>
</dbReference>
<proteinExistence type="inferred from homology"/>
<dbReference type="FunFam" id="3.30.1460.50:FF:000007">
    <property type="entry name" value="Autophagy-related protein 3"/>
    <property type="match status" value="1"/>
</dbReference>
<evidence type="ECO:0000256" key="7">
    <source>
        <dbReference type="ARBA" id="ARBA00022927"/>
    </source>
</evidence>
<comment type="similarity">
    <text evidence="2">Belongs to the ATG3 family.</text>
</comment>
<evidence type="ECO:0000256" key="10">
    <source>
        <dbReference type="ARBA" id="ARBA00033139"/>
    </source>
</evidence>
<evidence type="ECO:0000256" key="8">
    <source>
        <dbReference type="ARBA" id="ARBA00023006"/>
    </source>
</evidence>
<keyword evidence="7" id="KW-0653">Protein transport</keyword>
<dbReference type="PANTHER" id="PTHR12866:SF2">
    <property type="entry name" value="UBIQUITIN-LIKE-CONJUGATING ENZYME ATG3"/>
    <property type="match status" value="1"/>
</dbReference>
<dbReference type="GO" id="GO:0044804">
    <property type="term" value="P:nucleophagy"/>
    <property type="evidence" value="ECO:0007669"/>
    <property type="project" value="TreeGrafter"/>
</dbReference>
<keyword evidence="8" id="KW-0072">Autophagy</keyword>
<evidence type="ECO:0000256" key="3">
    <source>
        <dbReference type="ARBA" id="ARBA00018067"/>
    </source>
</evidence>
<evidence type="ECO:0000256" key="9">
    <source>
        <dbReference type="ARBA" id="ARBA00032144"/>
    </source>
</evidence>
<dbReference type="GO" id="GO:0061723">
    <property type="term" value="P:glycophagy"/>
    <property type="evidence" value="ECO:0007669"/>
    <property type="project" value="TreeGrafter"/>
</dbReference>
<accession>A0A137PBG7</accession>
<evidence type="ECO:0000256" key="1">
    <source>
        <dbReference type="ARBA" id="ARBA00004496"/>
    </source>
</evidence>
<organism evidence="11 12">
    <name type="scientific">Conidiobolus coronatus (strain ATCC 28846 / CBS 209.66 / NRRL 28638)</name>
    <name type="common">Delacroixia coronata</name>
    <dbReference type="NCBI Taxonomy" id="796925"/>
    <lineage>
        <taxon>Eukaryota</taxon>
        <taxon>Fungi</taxon>
        <taxon>Fungi incertae sedis</taxon>
        <taxon>Zoopagomycota</taxon>
        <taxon>Entomophthoromycotina</taxon>
        <taxon>Entomophthoromycetes</taxon>
        <taxon>Entomophthorales</taxon>
        <taxon>Ancylistaceae</taxon>
        <taxon>Conidiobolus</taxon>
    </lineage>
</organism>
<comment type="subcellular location">
    <subcellularLocation>
        <location evidence="1">Cytoplasm</location>
    </subcellularLocation>
</comment>
<name>A0A137PBG7_CONC2</name>
<dbReference type="EMBL" id="KQ964455">
    <property type="protein sequence ID" value="KXN72348.1"/>
    <property type="molecule type" value="Genomic_DNA"/>
</dbReference>
<gene>
    <name evidence="11" type="ORF">CONCODRAFT_37052</name>
</gene>
<dbReference type="OMA" id="HCPTWSW"/>
<evidence type="ECO:0000256" key="5">
    <source>
        <dbReference type="ARBA" id="ARBA00022490"/>
    </source>
</evidence>
<evidence type="ECO:0000256" key="4">
    <source>
        <dbReference type="ARBA" id="ARBA00022448"/>
    </source>
</evidence>
<dbReference type="AlphaFoldDB" id="A0A137PBG7"/>
<dbReference type="GO" id="GO:0000422">
    <property type="term" value="P:autophagy of mitochondrion"/>
    <property type="evidence" value="ECO:0007669"/>
    <property type="project" value="TreeGrafter"/>
</dbReference>
<keyword evidence="12" id="KW-1185">Reference proteome</keyword>
<keyword evidence="6" id="KW-0833">Ubl conjugation pathway</keyword>
<dbReference type="Pfam" id="PF03987">
    <property type="entry name" value="Autophagy_act_C"/>
    <property type="match status" value="1"/>
</dbReference>
<evidence type="ECO:0000313" key="12">
    <source>
        <dbReference type="Proteomes" id="UP000070444"/>
    </source>
</evidence>
<keyword evidence="4" id="KW-0813">Transport</keyword>
<evidence type="ECO:0000256" key="6">
    <source>
        <dbReference type="ARBA" id="ARBA00022786"/>
    </source>
</evidence>
<dbReference type="GO" id="GO:0000407">
    <property type="term" value="C:phagophore assembly site"/>
    <property type="evidence" value="ECO:0007669"/>
    <property type="project" value="TreeGrafter"/>
</dbReference>
<evidence type="ECO:0000313" key="11">
    <source>
        <dbReference type="EMBL" id="KXN72348.1"/>
    </source>
</evidence>
<reference evidence="11 12" key="1">
    <citation type="journal article" date="2015" name="Genome Biol. Evol.">
        <title>Phylogenomic analyses indicate that early fungi evolved digesting cell walls of algal ancestors of land plants.</title>
        <authorList>
            <person name="Chang Y."/>
            <person name="Wang S."/>
            <person name="Sekimoto S."/>
            <person name="Aerts A.L."/>
            <person name="Choi C."/>
            <person name="Clum A."/>
            <person name="LaButti K.M."/>
            <person name="Lindquist E.A."/>
            <person name="Yee Ngan C."/>
            <person name="Ohm R.A."/>
            <person name="Salamov A.A."/>
            <person name="Grigoriev I.V."/>
            <person name="Spatafora J.W."/>
            <person name="Berbee M.L."/>
        </authorList>
    </citation>
    <scope>NUCLEOTIDE SEQUENCE [LARGE SCALE GENOMIC DNA]</scope>
    <source>
        <strain evidence="11 12">NRRL 28638</strain>
    </source>
</reference>
<dbReference type="GO" id="GO:0000045">
    <property type="term" value="P:autophagosome assembly"/>
    <property type="evidence" value="ECO:0007669"/>
    <property type="project" value="TreeGrafter"/>
</dbReference>
<dbReference type="GO" id="GO:0005829">
    <property type="term" value="C:cytosol"/>
    <property type="evidence" value="ECO:0007669"/>
    <property type="project" value="TreeGrafter"/>
</dbReference>
<dbReference type="GO" id="GO:0019776">
    <property type="term" value="F:Atg8-family ligase activity"/>
    <property type="evidence" value="ECO:0007669"/>
    <property type="project" value="TreeGrafter"/>
</dbReference>
<dbReference type="OrthoDB" id="1584384at2759"/>